<organism evidence="2 3">
    <name type="scientific">Reinekea forsetii</name>
    <dbReference type="NCBI Taxonomy" id="1336806"/>
    <lineage>
        <taxon>Bacteria</taxon>
        <taxon>Pseudomonadati</taxon>
        <taxon>Pseudomonadota</taxon>
        <taxon>Gammaproteobacteria</taxon>
        <taxon>Oceanospirillales</taxon>
        <taxon>Saccharospirillaceae</taxon>
        <taxon>Reinekea</taxon>
    </lineage>
</organism>
<dbReference type="InterPro" id="IPR002645">
    <property type="entry name" value="STAS_dom"/>
</dbReference>
<reference evidence="2 3" key="1">
    <citation type="journal article" date="2017" name="Environ. Microbiol.">
        <title>Genomic and physiological analyses of 'Reinekea forsetii' reveal a versatile opportunistic lifestyle during spring algae blooms.</title>
        <authorList>
            <person name="Avci B."/>
            <person name="Hahnke R.L."/>
            <person name="Chafee M."/>
            <person name="Fischer T."/>
            <person name="Gruber-Vodicka H."/>
            <person name="Tegetmeyer H.E."/>
            <person name="Harder J."/>
            <person name="Fuchs B.M."/>
            <person name="Amann R.I."/>
            <person name="Teeling H."/>
        </authorList>
    </citation>
    <scope>NUCLEOTIDE SEQUENCE [LARGE SCALE GENOMIC DNA]</scope>
    <source>
        <strain evidence="2 3">Hel1_31_D35</strain>
    </source>
</reference>
<dbReference type="InterPro" id="IPR036513">
    <property type="entry name" value="STAS_dom_sf"/>
</dbReference>
<proteinExistence type="predicted"/>
<dbReference type="EMBL" id="CP011797">
    <property type="protein sequence ID" value="ATX76667.1"/>
    <property type="molecule type" value="Genomic_DNA"/>
</dbReference>
<dbReference type="PANTHER" id="PTHR33495">
    <property type="entry name" value="ANTI-SIGMA FACTOR ANTAGONIST TM_1081-RELATED-RELATED"/>
    <property type="match status" value="1"/>
</dbReference>
<keyword evidence="3" id="KW-1185">Reference proteome</keyword>
<evidence type="ECO:0000313" key="2">
    <source>
        <dbReference type="EMBL" id="ATX76667.1"/>
    </source>
</evidence>
<dbReference type="AlphaFoldDB" id="A0A2K8KPG4"/>
<dbReference type="Gene3D" id="3.30.750.24">
    <property type="entry name" value="STAS domain"/>
    <property type="match status" value="1"/>
</dbReference>
<dbReference type="PROSITE" id="PS50801">
    <property type="entry name" value="STAS"/>
    <property type="match status" value="1"/>
</dbReference>
<evidence type="ECO:0000313" key="3">
    <source>
        <dbReference type="Proteomes" id="UP000229757"/>
    </source>
</evidence>
<dbReference type="GO" id="GO:0043856">
    <property type="term" value="F:anti-sigma factor antagonist activity"/>
    <property type="evidence" value="ECO:0007669"/>
    <property type="project" value="TreeGrafter"/>
</dbReference>
<dbReference type="CDD" id="cd07043">
    <property type="entry name" value="STAS_anti-anti-sigma_factors"/>
    <property type="match status" value="1"/>
</dbReference>
<dbReference type="Proteomes" id="UP000229757">
    <property type="component" value="Chromosome"/>
</dbReference>
<evidence type="ECO:0000259" key="1">
    <source>
        <dbReference type="PROSITE" id="PS50801"/>
    </source>
</evidence>
<dbReference type="SUPFAM" id="SSF52091">
    <property type="entry name" value="SpoIIaa-like"/>
    <property type="match status" value="1"/>
</dbReference>
<dbReference type="KEGG" id="rfo:REIFOR_01522"/>
<dbReference type="PANTHER" id="PTHR33495:SF15">
    <property type="entry name" value="STAS DOMAIN-CONTAINING PROTEIN"/>
    <property type="match status" value="1"/>
</dbReference>
<dbReference type="Pfam" id="PF01740">
    <property type="entry name" value="STAS"/>
    <property type="match status" value="1"/>
</dbReference>
<gene>
    <name evidence="2" type="primary">rsbV</name>
    <name evidence="2" type="ORF">REIFOR_01522</name>
</gene>
<accession>A0A2K8KPG4</accession>
<protein>
    <submittedName>
        <fullName evidence="2">Anti-sigma F factor antagonist (SpoIIAA-2), anti-sigma B factor antagonist RsbV</fullName>
    </submittedName>
</protein>
<sequence>MENNGEGTTVIGNVAHKRGLNMAVTASTNGNTIKLKVSGRFDFSSHQEFRQIYESVSVEVTNYIVDMAEATYLDSSALGMLLLMRDHAGGDNANIDIVNCNEDVKKILTISNFGQLFKIS</sequence>
<name>A0A2K8KPG4_9GAMM</name>
<feature type="domain" description="STAS" evidence="1">
    <location>
        <begin position="22"/>
        <end position="120"/>
    </location>
</feature>